<organism evidence="15 16">
    <name type="scientific">Malassezia furfur</name>
    <name type="common">Pityriasis versicolor infection agent</name>
    <name type="synonym">Pityrosporum furfur</name>
    <dbReference type="NCBI Taxonomy" id="55194"/>
    <lineage>
        <taxon>Eukaryota</taxon>
        <taxon>Fungi</taxon>
        <taxon>Dikarya</taxon>
        <taxon>Basidiomycota</taxon>
        <taxon>Ustilaginomycotina</taxon>
        <taxon>Malasseziomycetes</taxon>
        <taxon>Malasseziales</taxon>
        <taxon>Malasseziaceae</taxon>
        <taxon>Malassezia</taxon>
    </lineage>
</organism>
<evidence type="ECO:0000256" key="4">
    <source>
        <dbReference type="ARBA" id="ARBA00022694"/>
    </source>
</evidence>
<dbReference type="InterPro" id="IPR027992">
    <property type="entry name" value="tRNA_bind_dom"/>
</dbReference>
<keyword evidence="8 9" id="KW-0012">Acyltransferase</keyword>
<dbReference type="InterPro" id="IPR007807">
    <property type="entry name" value="TcmA/NAT10_helicase"/>
</dbReference>
<feature type="binding site" evidence="9">
    <location>
        <position position="483"/>
    </location>
    <ligand>
        <name>ATP</name>
        <dbReference type="ChEBI" id="CHEBI:30616"/>
    </ligand>
</feature>
<evidence type="ECO:0000256" key="10">
    <source>
        <dbReference type="SAM" id="MobiDB-lite"/>
    </source>
</evidence>
<feature type="binding site" evidence="9">
    <location>
        <begin position="647"/>
        <end position="649"/>
    </location>
    <ligand>
        <name>acetyl-CoA</name>
        <dbReference type="ChEBI" id="CHEBI:57288"/>
    </ligand>
</feature>
<dbReference type="InterPro" id="IPR033688">
    <property type="entry name" value="NAT10"/>
</dbReference>
<evidence type="ECO:0000256" key="2">
    <source>
        <dbReference type="ARBA" id="ARBA00022552"/>
    </source>
</evidence>
<keyword evidence="5 9" id="KW-0547">Nucleotide-binding</keyword>
<feature type="domain" description="TmcA/NAT10 N-terminal" evidence="12">
    <location>
        <begin position="8"/>
        <end position="201"/>
    </location>
</feature>
<dbReference type="EC" id="2.3.1.-" evidence="9"/>
<comment type="subcellular location">
    <subcellularLocation>
        <location evidence="1 9">Nucleus</location>
        <location evidence="1 9">Nucleolus</location>
    </subcellularLocation>
</comment>
<evidence type="ECO:0000256" key="5">
    <source>
        <dbReference type="ARBA" id="ARBA00022741"/>
    </source>
</evidence>
<sequence length="1077" mass="117560">MRKQLDPRIPTLIRNQVATGHRSFFVIVGDHARDQVVNLHFLLAQSRVEARPSVLWCYKKDLGFTTHRKKREAKIKRDIKRGVRDQDTQDPFELFVSVTDIRYCYYKDTPKILGRTFGMLVLQDFEAITPNLLARTIETVEGGGIVALLLPTMSSLRQLYSLSMDAHARYKSASTDEDIVARFNERFLLSLSASPSCLFLDDELNVLPLSRGKEIRPLPETSAGQSVGGVGSAVQKGRARRAREQELAHVQADVAETKVVGDVIRHAKTLDQAKAVLTILDVLASSSLSTTVALTAGRGRGKSAALGLCLAAAIAHGYSNIFVTSPSPENVKTLFEFVLKGLDALGYEEVADWGMQRGTGEWKDVVVRLNVFRGHRQTIQYIQPQDHHVLSQAELVVIDEAAAIPLPVVRRLLGPYLVFLSSTVNGYEGTGRSLSLKLLEQLRQGSAAADRASAAADRAPGGAPAAAWSARALKEVTLHEPIRYAEGDEVEAWLHQLLCLDAAVTRGTARERGGCPHPSACELYMVNRDTLFSYHPASEAFLQRIMALYVASHYKNSPNDLQLLSDAPAHAVFVLLPPLDAAARAGGLPEPLCVVQVALEGRISRQAILHSLARGTRDAGDLIPWLVTQQFQDADFAELSGARVVRIAVHPAYAGMGYGSRALALVEQFYSGALLDADALAARQARDAAPKRAPGGCEVAVRDAAQLPPLLERLSERAPERLEWLGVSYGLTPSLFRFWKHAGFVPLYMRQTPNELTGEYSTVQLKTIGAARGAAWLAAFARDFRRRFLSLLAFRFRELSTLTALSVVEAASGASDAPEHALSAAELAWLLTPFDMKRLESYGNNLLELQVVLDLLPTLATLYFAGRLRAVADADADADDEAPAPLLTVSGLSAALLLAVGLQRRTLDDAAGELQLPLSQAHTLLAKAVRYMVQNLRALERRSVAATLDAPAAHADAPPARTQPVLQELDEELAQAGRDALAEQDAAQKQMRADLAQDAEMQRYLLPDDDPADWAEAEARVRKMHDDPSRTLSTTFSVRTPRAPDADARAPKRKDAGAARGAPRRKQKRTAHRSSAE</sequence>
<dbReference type="Pfam" id="PF13718">
    <property type="entry name" value="GNAT_acetyltr_2"/>
    <property type="match status" value="1"/>
</dbReference>
<evidence type="ECO:0000259" key="14">
    <source>
        <dbReference type="Pfam" id="PF13725"/>
    </source>
</evidence>
<dbReference type="Gene3D" id="3.40.630.30">
    <property type="match status" value="1"/>
</dbReference>
<dbReference type="InterPro" id="IPR000182">
    <property type="entry name" value="GNAT_dom"/>
</dbReference>
<dbReference type="HAMAP" id="MF_03211">
    <property type="entry name" value="RNA_acetyltr_Nat10"/>
    <property type="match status" value="1"/>
</dbReference>
<protein>
    <recommendedName>
        <fullName evidence="9">RNA cytidine acetyltransferase</fullName>
        <ecNumber evidence="9">2.3.1.-</ecNumber>
    </recommendedName>
    <alternativeName>
        <fullName evidence="9">18S rRNA cytosine acetyltransferase</fullName>
    </alternativeName>
</protein>
<keyword evidence="16" id="KW-1185">Reference proteome</keyword>
<dbReference type="Pfam" id="PF13725">
    <property type="entry name" value="tRNA_bind_2"/>
    <property type="match status" value="1"/>
</dbReference>
<dbReference type="Pfam" id="PF08351">
    <property type="entry name" value="TmcA_N"/>
    <property type="match status" value="1"/>
</dbReference>
<name>A0ABY8F0F5_MALFU</name>
<evidence type="ECO:0000256" key="1">
    <source>
        <dbReference type="ARBA" id="ARBA00004604"/>
    </source>
</evidence>
<comment type="catalytic activity">
    <reaction evidence="9">
        <text>a cytidine in 18S rRNA + acetyl-CoA + ATP + H2O = an N(4)-acetylcytidine in 18S rRNA + ADP + phosphate + CoA + H(+)</text>
        <dbReference type="Rhea" id="RHEA:51424"/>
        <dbReference type="Rhea" id="RHEA-COMP:13575"/>
        <dbReference type="Rhea" id="RHEA-COMP:13576"/>
        <dbReference type="ChEBI" id="CHEBI:15377"/>
        <dbReference type="ChEBI" id="CHEBI:15378"/>
        <dbReference type="ChEBI" id="CHEBI:30616"/>
        <dbReference type="ChEBI" id="CHEBI:43474"/>
        <dbReference type="ChEBI" id="CHEBI:57287"/>
        <dbReference type="ChEBI" id="CHEBI:57288"/>
        <dbReference type="ChEBI" id="CHEBI:74900"/>
        <dbReference type="ChEBI" id="CHEBI:82748"/>
        <dbReference type="ChEBI" id="CHEBI:456216"/>
    </reaction>
</comment>
<feature type="domain" description="Possible tRNA binding" evidence="14">
    <location>
        <begin position="776"/>
        <end position="1018"/>
    </location>
</feature>
<keyword evidence="6 9" id="KW-0067">ATP-binding</keyword>
<dbReference type="Gene3D" id="3.40.50.11040">
    <property type="match status" value="1"/>
</dbReference>
<dbReference type="InterPro" id="IPR032672">
    <property type="entry name" value="TmcA/NAT10/Kre33"/>
</dbReference>
<comment type="similarity">
    <text evidence="9">Belongs to the RNA cytidine acetyltransferase family. NAT10 subfamily.</text>
</comment>
<keyword evidence="2 9" id="KW-0698">rRNA processing</keyword>
<feature type="compositionally biased region" description="Basic residues" evidence="10">
    <location>
        <begin position="1062"/>
        <end position="1077"/>
    </location>
</feature>
<keyword evidence="3 9" id="KW-0808">Transferase</keyword>
<dbReference type="EMBL" id="CP046239">
    <property type="protein sequence ID" value="WFD49640.1"/>
    <property type="molecule type" value="Genomic_DNA"/>
</dbReference>
<feature type="binding site" evidence="9">
    <location>
        <begin position="654"/>
        <end position="660"/>
    </location>
    <ligand>
        <name>acetyl-CoA</name>
        <dbReference type="ChEBI" id="CHEBI:57288"/>
    </ligand>
</feature>
<evidence type="ECO:0000313" key="15">
    <source>
        <dbReference type="EMBL" id="WFD49640.1"/>
    </source>
</evidence>
<dbReference type="Proteomes" id="UP000818624">
    <property type="component" value="Chromosome 6"/>
</dbReference>
<evidence type="ECO:0000256" key="7">
    <source>
        <dbReference type="ARBA" id="ARBA00023242"/>
    </source>
</evidence>
<keyword evidence="4 9" id="KW-0819">tRNA processing</keyword>
<evidence type="ECO:0000256" key="6">
    <source>
        <dbReference type="ARBA" id="ARBA00022840"/>
    </source>
</evidence>
<dbReference type="PANTHER" id="PTHR10925">
    <property type="entry name" value="N-ACETYLTRANSFERASE 10"/>
    <property type="match status" value="1"/>
</dbReference>
<dbReference type="InterPro" id="IPR027417">
    <property type="entry name" value="P-loop_NTPase"/>
</dbReference>
<comment type="catalytic activity">
    <reaction evidence="9">
        <text>a cytidine in tRNA + acetyl-CoA + ATP + H2O = an N(4)-acetylcytidine in tRNA + ADP + phosphate + CoA + H(+)</text>
        <dbReference type="Rhea" id="RHEA:53876"/>
        <dbReference type="Rhea" id="RHEA-COMP:13670"/>
        <dbReference type="Rhea" id="RHEA-COMP:13671"/>
        <dbReference type="ChEBI" id="CHEBI:15377"/>
        <dbReference type="ChEBI" id="CHEBI:15378"/>
        <dbReference type="ChEBI" id="CHEBI:30616"/>
        <dbReference type="ChEBI" id="CHEBI:43474"/>
        <dbReference type="ChEBI" id="CHEBI:57287"/>
        <dbReference type="ChEBI" id="CHEBI:57288"/>
        <dbReference type="ChEBI" id="CHEBI:74900"/>
        <dbReference type="ChEBI" id="CHEBI:82748"/>
        <dbReference type="ChEBI" id="CHEBI:456216"/>
    </reaction>
</comment>
<evidence type="ECO:0000313" key="16">
    <source>
        <dbReference type="Proteomes" id="UP000818624"/>
    </source>
</evidence>
<evidence type="ECO:0000256" key="8">
    <source>
        <dbReference type="ARBA" id="ARBA00023315"/>
    </source>
</evidence>
<evidence type="ECO:0000259" key="12">
    <source>
        <dbReference type="Pfam" id="PF08351"/>
    </source>
</evidence>
<feature type="compositionally biased region" description="Basic and acidic residues" evidence="10">
    <location>
        <begin position="1042"/>
        <end position="1057"/>
    </location>
</feature>
<keyword evidence="7 9" id="KW-0539">Nucleus</keyword>
<evidence type="ECO:0000256" key="9">
    <source>
        <dbReference type="HAMAP-Rule" id="MF_03211"/>
    </source>
</evidence>
<gene>
    <name evidence="9 15" type="primary">NAT10</name>
    <name evidence="15" type="ORF">GLX27_004324</name>
</gene>
<accession>A0ABY8F0F5</accession>
<dbReference type="InterPro" id="IPR013562">
    <property type="entry name" value="TmcA/NAT10_N"/>
</dbReference>
<proteinExistence type="inferred from homology"/>
<evidence type="ECO:0000256" key="3">
    <source>
        <dbReference type="ARBA" id="ARBA00022679"/>
    </source>
</evidence>
<dbReference type="Gene3D" id="3.40.50.300">
    <property type="entry name" value="P-loop containing nucleotide triphosphate hydrolases"/>
    <property type="match status" value="1"/>
</dbReference>
<feature type="domain" description="TcmA/NAT10 helicase" evidence="11">
    <location>
        <begin position="294"/>
        <end position="501"/>
    </location>
</feature>
<reference evidence="15 16" key="1">
    <citation type="journal article" date="2020" name="Elife">
        <title>Loss of centromere function drives karyotype evolution in closely related Malassezia species.</title>
        <authorList>
            <person name="Sankaranarayanan S.R."/>
            <person name="Ianiri G."/>
            <person name="Coelho M.A."/>
            <person name="Reza M.H."/>
            <person name="Thimmappa B.C."/>
            <person name="Ganguly P."/>
            <person name="Vadnala R.N."/>
            <person name="Sun S."/>
            <person name="Siddharthan R."/>
            <person name="Tellgren-Roth C."/>
            <person name="Dawson T.L."/>
            <person name="Heitman J."/>
            <person name="Sanyal K."/>
        </authorList>
    </citation>
    <scope>NUCLEOTIDE SEQUENCE [LARGE SCALE GENOMIC DNA]</scope>
    <source>
        <strain evidence="15">CBS14141</strain>
    </source>
</reference>
<comment type="caution">
    <text evidence="9">Lacks conserved residue(s) required for the propagation of feature annotation.</text>
</comment>
<evidence type="ECO:0000259" key="13">
    <source>
        <dbReference type="Pfam" id="PF13718"/>
    </source>
</evidence>
<feature type="region of interest" description="Disordered" evidence="10">
    <location>
        <begin position="1021"/>
        <end position="1077"/>
    </location>
</feature>
<dbReference type="Pfam" id="PF05127">
    <property type="entry name" value="NAT10_TcmA_helicase"/>
    <property type="match status" value="1"/>
</dbReference>
<evidence type="ECO:0000259" key="11">
    <source>
        <dbReference type="Pfam" id="PF05127"/>
    </source>
</evidence>
<dbReference type="PANTHER" id="PTHR10925:SF5">
    <property type="entry name" value="RNA CYTIDINE ACETYLTRANSFERASE"/>
    <property type="match status" value="1"/>
</dbReference>
<feature type="domain" description="N-acetyltransferase" evidence="13">
    <location>
        <begin position="544"/>
        <end position="768"/>
    </location>
</feature>
<comment type="subunit">
    <text evidence="9">Interacts with TAN1.</text>
</comment>
<comment type="function">
    <text evidence="9">RNA cytidine acetyltransferase with specificity toward both 18S rRNA and tRNAs. Catalyzes the formation of N(4)-acetylcytidine (ac4C) in 18S rRNA. Required for early nucleolar cleavages of precursor rRNA at sites A0, A1 and A2 during 18S rRNA synthesis. Catalyzes the formation of ac4C in serine and leucine tRNAs. Requires the tRNA-binding adapter protein TAN1 for full tRNA acetyltransferase activity but not for 18S rRNA acetylation.</text>
</comment>
<feature type="binding site" evidence="9">
    <location>
        <begin position="299"/>
        <end position="308"/>
    </location>
    <ligand>
        <name>ATP</name>
        <dbReference type="ChEBI" id="CHEBI:30616"/>
    </ligand>
</feature>